<dbReference type="PANTHER" id="PTHR12984">
    <property type="entry name" value="SCY1-RELATED S/T PROTEIN KINASE-LIKE"/>
    <property type="match status" value="1"/>
</dbReference>
<name>T1G0E6_HELRO</name>
<dbReference type="GeneID" id="20214544"/>
<evidence type="ECO:0008006" key="4">
    <source>
        <dbReference type="Google" id="ProtNLM"/>
    </source>
</evidence>
<evidence type="ECO:0000313" key="2">
    <source>
        <dbReference type="EnsemblMetazoa" id="HelroP70939"/>
    </source>
</evidence>
<reference evidence="3" key="1">
    <citation type="submission" date="2012-12" db="EMBL/GenBank/DDBJ databases">
        <authorList>
            <person name="Hellsten U."/>
            <person name="Grimwood J."/>
            <person name="Chapman J.A."/>
            <person name="Shapiro H."/>
            <person name="Aerts A."/>
            <person name="Otillar R.P."/>
            <person name="Terry A.Y."/>
            <person name="Boore J.L."/>
            <person name="Simakov O."/>
            <person name="Marletaz F."/>
            <person name="Cho S.-J."/>
            <person name="Edsinger-Gonzales E."/>
            <person name="Havlak P."/>
            <person name="Kuo D.-H."/>
            <person name="Larsson T."/>
            <person name="Lv J."/>
            <person name="Arendt D."/>
            <person name="Savage R."/>
            <person name="Osoegawa K."/>
            <person name="de Jong P."/>
            <person name="Lindberg D.R."/>
            <person name="Seaver E.C."/>
            <person name="Weisblat D.A."/>
            <person name="Putnam N.H."/>
            <person name="Grigoriev I.V."/>
            <person name="Rokhsar D.S."/>
        </authorList>
    </citation>
    <scope>NUCLEOTIDE SEQUENCE</scope>
</reference>
<dbReference type="EnsemblMetazoa" id="HelroT70939">
    <property type="protein sequence ID" value="HelroP70939"/>
    <property type="gene ID" value="HelroG70939"/>
</dbReference>
<accession>T1G0E6</accession>
<dbReference type="PANTHER" id="PTHR12984:SF16">
    <property type="entry name" value="BLACK MATCH, ISOFORM H"/>
    <property type="match status" value="1"/>
</dbReference>
<proteinExistence type="predicted"/>
<dbReference type="EMBL" id="AMQM01002379">
    <property type="status" value="NOT_ANNOTATED_CDS"/>
    <property type="molecule type" value="Genomic_DNA"/>
</dbReference>
<dbReference type="EMBL" id="KB097753">
    <property type="protein sequence ID" value="ESN90739.1"/>
    <property type="molecule type" value="Genomic_DNA"/>
</dbReference>
<dbReference type="OrthoDB" id="79687at2759"/>
<dbReference type="KEGG" id="hro:HELRODRAFT_70939"/>
<dbReference type="InterPro" id="IPR051177">
    <property type="entry name" value="CIK-Related_Protein"/>
</dbReference>
<evidence type="ECO:0000313" key="1">
    <source>
        <dbReference type="EMBL" id="ESN90739.1"/>
    </source>
</evidence>
<dbReference type="RefSeq" id="XP_009031193.1">
    <property type="nucleotide sequence ID" value="XM_009032945.1"/>
</dbReference>
<dbReference type="InParanoid" id="T1G0E6"/>
<dbReference type="HOGENOM" id="CLU_186491_0_0_1"/>
<evidence type="ECO:0000313" key="3">
    <source>
        <dbReference type="Proteomes" id="UP000015101"/>
    </source>
</evidence>
<sequence>SLFIFEKKVAEKLHKPKRREMVAELLRRDLDNMGKVRHNKVIKMLHPVEECNSSIAFASEPIRASLTNLMGNYDKLPLAVQMDLKVHYNKLRL</sequence>
<dbReference type="Proteomes" id="UP000015101">
    <property type="component" value="Unassembled WGS sequence"/>
</dbReference>
<reference evidence="2" key="3">
    <citation type="submission" date="2015-06" db="UniProtKB">
        <authorList>
            <consortium name="EnsemblMetazoa"/>
        </authorList>
    </citation>
    <scope>IDENTIFICATION</scope>
</reference>
<gene>
    <name evidence="2" type="primary">20214544</name>
    <name evidence="1" type="ORF">HELRODRAFT_70939</name>
</gene>
<dbReference type="eggNOG" id="KOG2137">
    <property type="taxonomic scope" value="Eukaryota"/>
</dbReference>
<protein>
    <recommendedName>
        <fullName evidence="4">Protein kinase domain-containing protein</fullName>
    </recommendedName>
</protein>
<dbReference type="CTD" id="20214544"/>
<keyword evidence="3" id="KW-1185">Reference proteome</keyword>
<reference evidence="1 3" key="2">
    <citation type="journal article" date="2013" name="Nature">
        <title>Insights into bilaterian evolution from three spiralian genomes.</title>
        <authorList>
            <person name="Simakov O."/>
            <person name="Marletaz F."/>
            <person name="Cho S.J."/>
            <person name="Edsinger-Gonzales E."/>
            <person name="Havlak P."/>
            <person name="Hellsten U."/>
            <person name="Kuo D.H."/>
            <person name="Larsson T."/>
            <person name="Lv J."/>
            <person name="Arendt D."/>
            <person name="Savage R."/>
            <person name="Osoegawa K."/>
            <person name="de Jong P."/>
            <person name="Grimwood J."/>
            <person name="Chapman J.A."/>
            <person name="Shapiro H."/>
            <person name="Aerts A."/>
            <person name="Otillar R.P."/>
            <person name="Terry A.Y."/>
            <person name="Boore J.L."/>
            <person name="Grigoriev I.V."/>
            <person name="Lindberg D.R."/>
            <person name="Seaver E.C."/>
            <person name="Weisblat D.A."/>
            <person name="Putnam N.H."/>
            <person name="Rokhsar D.S."/>
        </authorList>
    </citation>
    <scope>NUCLEOTIDE SEQUENCE</scope>
</reference>
<dbReference type="OMA" id="HPVEECN"/>
<dbReference type="AlphaFoldDB" id="T1G0E6"/>
<organism evidence="2 3">
    <name type="scientific">Helobdella robusta</name>
    <name type="common">Californian leech</name>
    <dbReference type="NCBI Taxonomy" id="6412"/>
    <lineage>
        <taxon>Eukaryota</taxon>
        <taxon>Metazoa</taxon>
        <taxon>Spiralia</taxon>
        <taxon>Lophotrochozoa</taxon>
        <taxon>Annelida</taxon>
        <taxon>Clitellata</taxon>
        <taxon>Hirudinea</taxon>
        <taxon>Rhynchobdellida</taxon>
        <taxon>Glossiphoniidae</taxon>
        <taxon>Helobdella</taxon>
    </lineage>
</organism>